<keyword evidence="3" id="KW-1185">Reference proteome</keyword>
<proteinExistence type="predicted"/>
<dbReference type="RefSeq" id="WP_338604183.1">
    <property type="nucleotide sequence ID" value="NZ_AP028679.1"/>
</dbReference>
<name>A0AAU9ELW0_9BACT</name>
<evidence type="ECO:0000256" key="1">
    <source>
        <dbReference type="SAM" id="SignalP"/>
    </source>
</evidence>
<gene>
    <name evidence="2" type="ORF">FAK_00810</name>
</gene>
<feature type="signal peptide" evidence="1">
    <location>
        <begin position="1"/>
        <end position="24"/>
    </location>
</feature>
<dbReference type="EMBL" id="AP028679">
    <property type="protein sequence ID" value="BEQ13015.1"/>
    <property type="molecule type" value="Genomic_DNA"/>
</dbReference>
<reference evidence="3" key="1">
    <citation type="journal article" date="2023" name="Arch. Microbiol.">
        <title>Desulfoferula mesophilus gen. nov. sp. nov., a mesophilic sulfate-reducing bacterium isolated from a brackish lake sediment.</title>
        <authorList>
            <person name="Watanabe T."/>
            <person name="Yabe T."/>
            <person name="Tsuji J.M."/>
            <person name="Fukui M."/>
        </authorList>
    </citation>
    <scope>NUCLEOTIDE SEQUENCE [LARGE SCALE GENOMIC DNA]</scope>
    <source>
        <strain evidence="3">12FAK</strain>
    </source>
</reference>
<protein>
    <submittedName>
        <fullName evidence="2">Uncharacterized protein</fullName>
    </submittedName>
</protein>
<evidence type="ECO:0000313" key="2">
    <source>
        <dbReference type="EMBL" id="BEQ13015.1"/>
    </source>
</evidence>
<dbReference type="AlphaFoldDB" id="A0AAU9ELW0"/>
<sequence length="148" mass="15591">MKRLFLASAMLAALVLALSLPVGAKPPGGVPPGQAKKGGNGNGDVNIGVSVGGVTVTTESGGKGKGGPPPWAPAHGYRAKHQYRYWPGSQVYFDSGRGMYFYYSGGSWQAGVSLPGGIHLSGGYVNLDMDTAKPYKWHKDVIQRYPPK</sequence>
<accession>A0AAU9ELW0</accession>
<feature type="chain" id="PRO_5043504872" evidence="1">
    <location>
        <begin position="25"/>
        <end position="148"/>
    </location>
</feature>
<dbReference type="KEGG" id="dmp:FAK_00810"/>
<evidence type="ECO:0000313" key="3">
    <source>
        <dbReference type="Proteomes" id="UP001366166"/>
    </source>
</evidence>
<keyword evidence="1" id="KW-0732">Signal</keyword>
<organism evidence="2 3">
    <name type="scientific">Desulfoferula mesophila</name>
    <dbReference type="NCBI Taxonomy" id="3058419"/>
    <lineage>
        <taxon>Bacteria</taxon>
        <taxon>Pseudomonadati</taxon>
        <taxon>Thermodesulfobacteriota</taxon>
        <taxon>Desulfarculia</taxon>
        <taxon>Desulfarculales</taxon>
        <taxon>Desulfarculaceae</taxon>
        <taxon>Desulfoferula</taxon>
    </lineage>
</organism>
<dbReference type="Proteomes" id="UP001366166">
    <property type="component" value="Chromosome"/>
</dbReference>